<dbReference type="GO" id="GO:0009103">
    <property type="term" value="P:lipopolysaccharide biosynthetic process"/>
    <property type="evidence" value="ECO:0007669"/>
    <property type="project" value="TreeGrafter"/>
</dbReference>
<dbReference type="CDD" id="cd03809">
    <property type="entry name" value="GT4_MtfB-like"/>
    <property type="match status" value="1"/>
</dbReference>
<protein>
    <recommendedName>
        <fullName evidence="5">Glycosyltransferase subfamily 4-like N-terminal domain-containing protein</fullName>
    </recommendedName>
</protein>
<dbReference type="AlphaFoldDB" id="A0A381U780"/>
<dbReference type="PANTHER" id="PTHR46401:SF2">
    <property type="entry name" value="GLYCOSYLTRANSFERASE WBBK-RELATED"/>
    <property type="match status" value="1"/>
</dbReference>
<sequence>MTADLRVLMTMEAAWHSVPGGTGRATVDLAAALSRRPDVDVQGISAWHRRAAPTDFFPTVDVRQLKLPRPLLYEAWSRSAIPALSAQNHDLVHSTTIVVPPVGDAPLVVSVHDLAFRRFPERFPTRARRLFERSWRRVLERADAVLCPSAATSADLRAGGLDTERLHLVPLGHDPRPLTTEAARQVRERFGITGNFVLAVGTLEPRKNLPALVDAFTRIATDTDTQLVLAGPTGWGTTPQQLLTSLEPKTMDRVVITGQVAIDELAALYSEATVFCYPSLLEGFGLPVLEAMSYQTPVITSKGTATEEVAGDAALAVDPNSVDELADALRTVLTDARFAQELADRGYARSTEFSWDKTAAATVAVYRTLL</sequence>
<dbReference type="Gene3D" id="3.40.50.2000">
    <property type="entry name" value="Glycogen Phosphorylase B"/>
    <property type="match status" value="2"/>
</dbReference>
<dbReference type="Pfam" id="PF00534">
    <property type="entry name" value="Glycos_transf_1"/>
    <property type="match status" value="1"/>
</dbReference>
<evidence type="ECO:0000259" key="3">
    <source>
        <dbReference type="Pfam" id="PF13439"/>
    </source>
</evidence>
<organism evidence="4">
    <name type="scientific">marine metagenome</name>
    <dbReference type="NCBI Taxonomy" id="408172"/>
    <lineage>
        <taxon>unclassified sequences</taxon>
        <taxon>metagenomes</taxon>
        <taxon>ecological metagenomes</taxon>
    </lineage>
</organism>
<accession>A0A381U780</accession>
<evidence type="ECO:0000313" key="4">
    <source>
        <dbReference type="EMBL" id="SVA24080.1"/>
    </source>
</evidence>
<feature type="domain" description="Glycosyltransferase subfamily 4-like N-terminal" evidence="3">
    <location>
        <begin position="19"/>
        <end position="175"/>
    </location>
</feature>
<feature type="domain" description="Glycosyl transferase family 1" evidence="2">
    <location>
        <begin position="193"/>
        <end position="347"/>
    </location>
</feature>
<gene>
    <name evidence="4" type="ORF">METZ01_LOCUS76934</name>
</gene>
<dbReference type="SUPFAM" id="SSF53756">
    <property type="entry name" value="UDP-Glycosyltransferase/glycogen phosphorylase"/>
    <property type="match status" value="1"/>
</dbReference>
<reference evidence="4" key="1">
    <citation type="submission" date="2018-05" db="EMBL/GenBank/DDBJ databases">
        <authorList>
            <person name="Lanie J.A."/>
            <person name="Ng W.-L."/>
            <person name="Kazmierczak K.M."/>
            <person name="Andrzejewski T.M."/>
            <person name="Davidsen T.M."/>
            <person name="Wayne K.J."/>
            <person name="Tettelin H."/>
            <person name="Glass J.I."/>
            <person name="Rusch D."/>
            <person name="Podicherti R."/>
            <person name="Tsui H.-C.T."/>
            <person name="Winkler M.E."/>
        </authorList>
    </citation>
    <scope>NUCLEOTIDE SEQUENCE</scope>
</reference>
<dbReference type="PANTHER" id="PTHR46401">
    <property type="entry name" value="GLYCOSYLTRANSFERASE WBBK-RELATED"/>
    <property type="match status" value="1"/>
</dbReference>
<dbReference type="FunFam" id="3.40.50.2000:FF:000119">
    <property type="entry name" value="Glycosyl transferase group 1"/>
    <property type="match status" value="1"/>
</dbReference>
<name>A0A381U780_9ZZZZ</name>
<dbReference type="Pfam" id="PF13439">
    <property type="entry name" value="Glyco_transf_4"/>
    <property type="match status" value="1"/>
</dbReference>
<evidence type="ECO:0000256" key="1">
    <source>
        <dbReference type="ARBA" id="ARBA00022679"/>
    </source>
</evidence>
<dbReference type="GO" id="GO:0016757">
    <property type="term" value="F:glycosyltransferase activity"/>
    <property type="evidence" value="ECO:0007669"/>
    <property type="project" value="InterPro"/>
</dbReference>
<keyword evidence="1" id="KW-0808">Transferase</keyword>
<proteinExistence type="predicted"/>
<evidence type="ECO:0008006" key="5">
    <source>
        <dbReference type="Google" id="ProtNLM"/>
    </source>
</evidence>
<dbReference type="InterPro" id="IPR028098">
    <property type="entry name" value="Glyco_trans_4-like_N"/>
</dbReference>
<evidence type="ECO:0000259" key="2">
    <source>
        <dbReference type="Pfam" id="PF00534"/>
    </source>
</evidence>
<dbReference type="InterPro" id="IPR001296">
    <property type="entry name" value="Glyco_trans_1"/>
</dbReference>
<dbReference type="EMBL" id="UINC01005871">
    <property type="protein sequence ID" value="SVA24080.1"/>
    <property type="molecule type" value="Genomic_DNA"/>
</dbReference>